<protein>
    <submittedName>
        <fullName evidence="6">ABC transporter substrate-binding protein</fullName>
    </submittedName>
</protein>
<evidence type="ECO:0000259" key="5">
    <source>
        <dbReference type="Pfam" id="PF09084"/>
    </source>
</evidence>
<dbReference type="InterPro" id="IPR015168">
    <property type="entry name" value="SsuA/THI5"/>
</dbReference>
<comment type="subcellular location">
    <subcellularLocation>
        <location evidence="1">Periplasm</location>
    </subcellularLocation>
</comment>
<sequence length="346" mass="35907">MRINRLAVAAVAVVPLAVLALAGCRDSRTATTSADGTPQVKIMVGGINKVIYLPAMLTQQLGYFKDAGVDVQLSDEPSGASAENTLVAGQVQGVVGFYDHTITLQAQGKCIKSVAQLAKVPGEAEVVSNQATGLTSAKDFAGKKLGVTSPGSSTDYLTQYLATKNGVPVKDYTTVKAGAGSTFIASLTNGGIDGGMTTDPTIAKITSKKLGKVLIDLRTEEGTKAALGGLYPASSLYMDCAYVDANKDTVGKVAGAFVKTMKWISTHSAAEVADKMPADYAGDDKALYVQSIKDSSPMFTTDGVMPAGGPETVLDVLGTFSDTVKANKSKIDLTKTYTTEFTKSGQ</sequence>
<keyword evidence="3 4" id="KW-0732">Signal</keyword>
<evidence type="ECO:0000313" key="6">
    <source>
        <dbReference type="EMBL" id="GAA1598920.1"/>
    </source>
</evidence>
<feature type="chain" id="PRO_5045864722" evidence="4">
    <location>
        <begin position="23"/>
        <end position="346"/>
    </location>
</feature>
<dbReference type="Gene3D" id="3.40.190.10">
    <property type="entry name" value="Periplasmic binding protein-like II"/>
    <property type="match status" value="2"/>
</dbReference>
<evidence type="ECO:0000256" key="1">
    <source>
        <dbReference type="ARBA" id="ARBA00004418"/>
    </source>
</evidence>
<gene>
    <name evidence="6" type="ORF">GCM10009804_64350</name>
</gene>
<dbReference type="EMBL" id="BAAAPH010000027">
    <property type="protein sequence ID" value="GAA1598920.1"/>
    <property type="molecule type" value="Genomic_DNA"/>
</dbReference>
<dbReference type="PROSITE" id="PS51257">
    <property type="entry name" value="PROKAR_LIPOPROTEIN"/>
    <property type="match status" value="1"/>
</dbReference>
<dbReference type="Pfam" id="PF09084">
    <property type="entry name" value="NMT1"/>
    <property type="match status" value="1"/>
</dbReference>
<evidence type="ECO:0000256" key="3">
    <source>
        <dbReference type="ARBA" id="ARBA00022729"/>
    </source>
</evidence>
<dbReference type="SUPFAM" id="SSF53850">
    <property type="entry name" value="Periplasmic binding protein-like II"/>
    <property type="match status" value="1"/>
</dbReference>
<name>A0ABN2E7P2_9ACTN</name>
<feature type="signal peptide" evidence="4">
    <location>
        <begin position="1"/>
        <end position="22"/>
    </location>
</feature>
<comment type="similarity">
    <text evidence="2">Belongs to the bacterial solute-binding protein SsuA/TauA family.</text>
</comment>
<dbReference type="PANTHER" id="PTHR30024:SF47">
    <property type="entry name" value="TAURINE-BINDING PERIPLASMIC PROTEIN"/>
    <property type="match status" value="1"/>
</dbReference>
<evidence type="ECO:0000256" key="2">
    <source>
        <dbReference type="ARBA" id="ARBA00010742"/>
    </source>
</evidence>
<organism evidence="6 7">
    <name type="scientific">Kribbella hippodromi</name>
    <dbReference type="NCBI Taxonomy" id="434347"/>
    <lineage>
        <taxon>Bacteria</taxon>
        <taxon>Bacillati</taxon>
        <taxon>Actinomycetota</taxon>
        <taxon>Actinomycetes</taxon>
        <taxon>Propionibacteriales</taxon>
        <taxon>Kribbellaceae</taxon>
        <taxon>Kribbella</taxon>
    </lineage>
</organism>
<reference evidence="6 7" key="1">
    <citation type="journal article" date="2019" name="Int. J. Syst. Evol. Microbiol.">
        <title>The Global Catalogue of Microorganisms (GCM) 10K type strain sequencing project: providing services to taxonomists for standard genome sequencing and annotation.</title>
        <authorList>
            <consortium name="The Broad Institute Genomics Platform"/>
            <consortium name="The Broad Institute Genome Sequencing Center for Infectious Disease"/>
            <person name="Wu L."/>
            <person name="Ma J."/>
        </authorList>
    </citation>
    <scope>NUCLEOTIDE SEQUENCE [LARGE SCALE GENOMIC DNA]</scope>
    <source>
        <strain evidence="6 7">JCM 15572</strain>
    </source>
</reference>
<dbReference type="RefSeq" id="WP_344239619.1">
    <property type="nucleotide sequence ID" value="NZ_BAAAPH010000027.1"/>
</dbReference>
<evidence type="ECO:0000256" key="4">
    <source>
        <dbReference type="SAM" id="SignalP"/>
    </source>
</evidence>
<comment type="caution">
    <text evidence="6">The sequence shown here is derived from an EMBL/GenBank/DDBJ whole genome shotgun (WGS) entry which is preliminary data.</text>
</comment>
<keyword evidence="7" id="KW-1185">Reference proteome</keyword>
<proteinExistence type="inferred from homology"/>
<dbReference type="PANTHER" id="PTHR30024">
    <property type="entry name" value="ALIPHATIC SULFONATES-BINDING PROTEIN-RELATED"/>
    <property type="match status" value="1"/>
</dbReference>
<feature type="domain" description="SsuA/THI5-like" evidence="5">
    <location>
        <begin position="54"/>
        <end position="267"/>
    </location>
</feature>
<evidence type="ECO:0000313" key="7">
    <source>
        <dbReference type="Proteomes" id="UP001501705"/>
    </source>
</evidence>
<accession>A0ABN2E7P2</accession>
<dbReference type="Proteomes" id="UP001501705">
    <property type="component" value="Unassembled WGS sequence"/>
</dbReference>